<dbReference type="Gene3D" id="1.10.287.110">
    <property type="entry name" value="DnaJ domain"/>
    <property type="match status" value="1"/>
</dbReference>
<keyword evidence="4" id="KW-1185">Reference proteome</keyword>
<dbReference type="PROSITE" id="PS50076">
    <property type="entry name" value="DNAJ_2"/>
    <property type="match status" value="1"/>
</dbReference>
<organism evidence="3 4">
    <name type="scientific">Tulasnella calospora MUT 4182</name>
    <dbReference type="NCBI Taxonomy" id="1051891"/>
    <lineage>
        <taxon>Eukaryota</taxon>
        <taxon>Fungi</taxon>
        <taxon>Dikarya</taxon>
        <taxon>Basidiomycota</taxon>
        <taxon>Agaricomycotina</taxon>
        <taxon>Agaricomycetes</taxon>
        <taxon>Cantharellales</taxon>
        <taxon>Tulasnellaceae</taxon>
        <taxon>Tulasnella</taxon>
    </lineage>
</organism>
<feature type="compositionally biased region" description="Basic and acidic residues" evidence="1">
    <location>
        <begin position="11"/>
        <end position="42"/>
    </location>
</feature>
<accession>A0A0C3L3J5</accession>
<dbReference type="OrthoDB" id="445556at2759"/>
<protein>
    <recommendedName>
        <fullName evidence="2">J domain-containing protein</fullName>
    </recommendedName>
</protein>
<dbReference type="Proteomes" id="UP000054248">
    <property type="component" value="Unassembled WGS sequence"/>
</dbReference>
<dbReference type="AlphaFoldDB" id="A0A0C3L3J5"/>
<evidence type="ECO:0000313" key="4">
    <source>
        <dbReference type="Proteomes" id="UP000054248"/>
    </source>
</evidence>
<dbReference type="PRINTS" id="PR00625">
    <property type="entry name" value="JDOMAIN"/>
</dbReference>
<sequence length="193" mass="21713">MTHSDFQEEQTGEKSKPHSTSKELHPDRNPNADQPAKEKYLKASEAYGILVDDRKRRAYDRTLEPASSSHAPTHGTASHHHWSQHADLSRHSRATYAWDLPRRPRATASPRPHSQTQNHPHRAHQYASGKAYHYPNARRTTSHPNSTDSRAETEYERVLAAEERVRKDSGFVRTLQVAGLITAVAAVAGFARG</sequence>
<proteinExistence type="predicted"/>
<feature type="domain" description="J" evidence="2">
    <location>
        <begin position="1"/>
        <end position="63"/>
    </location>
</feature>
<evidence type="ECO:0000313" key="3">
    <source>
        <dbReference type="EMBL" id="KIO28303.1"/>
    </source>
</evidence>
<dbReference type="HOGENOM" id="CLU_1409763_0_0_1"/>
<dbReference type="InterPro" id="IPR001623">
    <property type="entry name" value="DnaJ_domain"/>
</dbReference>
<dbReference type="Pfam" id="PF00226">
    <property type="entry name" value="DnaJ"/>
    <property type="match status" value="1"/>
</dbReference>
<evidence type="ECO:0000259" key="2">
    <source>
        <dbReference type="PROSITE" id="PS50076"/>
    </source>
</evidence>
<reference evidence="4" key="2">
    <citation type="submission" date="2015-01" db="EMBL/GenBank/DDBJ databases">
        <title>Evolutionary Origins and Diversification of the Mycorrhizal Mutualists.</title>
        <authorList>
            <consortium name="DOE Joint Genome Institute"/>
            <consortium name="Mycorrhizal Genomics Consortium"/>
            <person name="Kohler A."/>
            <person name="Kuo A."/>
            <person name="Nagy L.G."/>
            <person name="Floudas D."/>
            <person name="Copeland A."/>
            <person name="Barry K.W."/>
            <person name="Cichocki N."/>
            <person name="Veneault-Fourrey C."/>
            <person name="LaButti K."/>
            <person name="Lindquist E.A."/>
            <person name="Lipzen A."/>
            <person name="Lundell T."/>
            <person name="Morin E."/>
            <person name="Murat C."/>
            <person name="Riley R."/>
            <person name="Ohm R."/>
            <person name="Sun H."/>
            <person name="Tunlid A."/>
            <person name="Henrissat B."/>
            <person name="Grigoriev I.V."/>
            <person name="Hibbett D.S."/>
            <person name="Martin F."/>
        </authorList>
    </citation>
    <scope>NUCLEOTIDE SEQUENCE [LARGE SCALE GENOMIC DNA]</scope>
    <source>
        <strain evidence="4">MUT 4182</strain>
    </source>
</reference>
<feature type="region of interest" description="Disordered" evidence="1">
    <location>
        <begin position="1"/>
        <end position="154"/>
    </location>
</feature>
<feature type="compositionally biased region" description="Polar residues" evidence="1">
    <location>
        <begin position="138"/>
        <end position="148"/>
    </location>
</feature>
<evidence type="ECO:0000256" key="1">
    <source>
        <dbReference type="SAM" id="MobiDB-lite"/>
    </source>
</evidence>
<dbReference type="STRING" id="1051891.A0A0C3L3J5"/>
<feature type="compositionally biased region" description="Basic and acidic residues" evidence="1">
    <location>
        <begin position="51"/>
        <end position="63"/>
    </location>
</feature>
<dbReference type="InterPro" id="IPR036869">
    <property type="entry name" value="J_dom_sf"/>
</dbReference>
<name>A0A0C3L3J5_9AGAM</name>
<dbReference type="SUPFAM" id="SSF46565">
    <property type="entry name" value="Chaperone J-domain"/>
    <property type="match status" value="1"/>
</dbReference>
<dbReference type="EMBL" id="KN822996">
    <property type="protein sequence ID" value="KIO28303.1"/>
    <property type="molecule type" value="Genomic_DNA"/>
</dbReference>
<gene>
    <name evidence="3" type="ORF">M407DRAFT_6847</name>
</gene>
<reference evidence="3 4" key="1">
    <citation type="submission" date="2014-04" db="EMBL/GenBank/DDBJ databases">
        <authorList>
            <consortium name="DOE Joint Genome Institute"/>
            <person name="Kuo A."/>
            <person name="Girlanda M."/>
            <person name="Perotto S."/>
            <person name="Kohler A."/>
            <person name="Nagy L.G."/>
            <person name="Floudas D."/>
            <person name="Copeland A."/>
            <person name="Barry K.W."/>
            <person name="Cichocki N."/>
            <person name="Veneault-Fourrey C."/>
            <person name="LaButti K."/>
            <person name="Lindquist E.A."/>
            <person name="Lipzen A."/>
            <person name="Lundell T."/>
            <person name="Morin E."/>
            <person name="Murat C."/>
            <person name="Sun H."/>
            <person name="Tunlid A."/>
            <person name="Henrissat B."/>
            <person name="Grigoriev I.V."/>
            <person name="Hibbett D.S."/>
            <person name="Martin F."/>
            <person name="Nordberg H.P."/>
            <person name="Cantor M.N."/>
            <person name="Hua S.X."/>
        </authorList>
    </citation>
    <scope>NUCLEOTIDE SEQUENCE [LARGE SCALE GENOMIC DNA]</scope>
    <source>
        <strain evidence="3 4">MUT 4182</strain>
    </source>
</reference>